<dbReference type="OrthoDB" id="5428055at2759"/>
<proteinExistence type="predicted"/>
<feature type="compositionally biased region" description="Polar residues" evidence="1">
    <location>
        <begin position="268"/>
        <end position="284"/>
    </location>
</feature>
<gene>
    <name evidence="3" type="ORF">OIDMADRAFT_183186</name>
</gene>
<accession>A0A0C3GYZ6</accession>
<dbReference type="EMBL" id="KN832884">
    <property type="protein sequence ID" value="KIM96399.1"/>
    <property type="molecule type" value="Genomic_DNA"/>
</dbReference>
<organism evidence="3 4">
    <name type="scientific">Oidiodendron maius (strain Zn)</name>
    <dbReference type="NCBI Taxonomy" id="913774"/>
    <lineage>
        <taxon>Eukaryota</taxon>
        <taxon>Fungi</taxon>
        <taxon>Dikarya</taxon>
        <taxon>Ascomycota</taxon>
        <taxon>Pezizomycotina</taxon>
        <taxon>Leotiomycetes</taxon>
        <taxon>Leotiomycetes incertae sedis</taxon>
        <taxon>Myxotrichaceae</taxon>
        <taxon>Oidiodendron</taxon>
    </lineage>
</organism>
<feature type="region of interest" description="Disordered" evidence="1">
    <location>
        <begin position="262"/>
        <end position="284"/>
    </location>
</feature>
<keyword evidence="2" id="KW-1133">Transmembrane helix</keyword>
<dbReference type="InParanoid" id="A0A0C3GYZ6"/>
<reference evidence="4" key="2">
    <citation type="submission" date="2015-01" db="EMBL/GenBank/DDBJ databases">
        <title>Evolutionary Origins and Diversification of the Mycorrhizal Mutualists.</title>
        <authorList>
            <consortium name="DOE Joint Genome Institute"/>
            <consortium name="Mycorrhizal Genomics Consortium"/>
            <person name="Kohler A."/>
            <person name="Kuo A."/>
            <person name="Nagy L.G."/>
            <person name="Floudas D."/>
            <person name="Copeland A."/>
            <person name="Barry K.W."/>
            <person name="Cichocki N."/>
            <person name="Veneault-Fourrey C."/>
            <person name="LaButti K."/>
            <person name="Lindquist E.A."/>
            <person name="Lipzen A."/>
            <person name="Lundell T."/>
            <person name="Morin E."/>
            <person name="Murat C."/>
            <person name="Riley R."/>
            <person name="Ohm R."/>
            <person name="Sun H."/>
            <person name="Tunlid A."/>
            <person name="Henrissat B."/>
            <person name="Grigoriev I.V."/>
            <person name="Hibbett D.S."/>
            <person name="Martin F."/>
        </authorList>
    </citation>
    <scope>NUCLEOTIDE SEQUENCE [LARGE SCALE GENOMIC DNA]</scope>
    <source>
        <strain evidence="4">Zn</strain>
    </source>
</reference>
<feature type="transmembrane region" description="Helical" evidence="2">
    <location>
        <begin position="512"/>
        <end position="532"/>
    </location>
</feature>
<dbReference type="Proteomes" id="UP000054321">
    <property type="component" value="Unassembled WGS sequence"/>
</dbReference>
<feature type="region of interest" description="Disordered" evidence="1">
    <location>
        <begin position="38"/>
        <end position="82"/>
    </location>
</feature>
<sequence>MPADTHNACRGARQCSWPALFTQRREFDGKAENTTYIDFVRSQSSNGKEAENDDEEFGENVDEDEHESDEAVEQDGYNESEEQNPVKVFMEGCFGEQRKLKYHDQVDQVLGFCDCNVGNAQKHVALLDDRCKGDCRSEPRGYSRPYLGPLTAPGLQAELERTRFKDPDKDFNEKVDAERRLIYITDLDPLSIHALLTTAPTSQAQVLKDLIYRHLMGELSLGVDIPSQGFRNFTLHCNIPYYVLKSHKELCRDHRKKANGEPLRQSWKFPSTSREAQTPESTGNSDCVYEAHVSITVTGIDRSVWVAYGIVDTYFDTTQDSVDVYHQQKGMRRGRADPLGCGYIDGDQPIWAPREYFLKVVEIRIKDVVREWSGIVRRMQMEIKQSRKSSFSLLSGDPKTRRNKRRGATTWISDIMEILRDFKEILSRYDLVWEAFNRQAIDRFIDAEPSKLNNYVEAIEMSFGELRGFLRTVEGMIKELAQDYPQGLRGQLLLENNEAALCQQISADRIQVLTYLSMAFIPLIVASSLFSMQGVLPFTSNFRHFTLVLVALSIFIMGTLIVHFNWELCQQIFGSLFSAWKQRASVAMKRPLFFGECRTTIDIEAQVEQGGISSNGLGAGHQLDLT</sequence>
<keyword evidence="2" id="KW-0812">Transmembrane</keyword>
<dbReference type="AlphaFoldDB" id="A0A0C3GYZ6"/>
<keyword evidence="2" id="KW-0472">Membrane</keyword>
<evidence type="ECO:0000256" key="1">
    <source>
        <dbReference type="SAM" id="MobiDB-lite"/>
    </source>
</evidence>
<name>A0A0C3GYZ6_OIDMZ</name>
<evidence type="ECO:0000313" key="4">
    <source>
        <dbReference type="Proteomes" id="UP000054321"/>
    </source>
</evidence>
<dbReference type="STRING" id="913774.A0A0C3GYZ6"/>
<evidence type="ECO:0000313" key="3">
    <source>
        <dbReference type="EMBL" id="KIM96399.1"/>
    </source>
</evidence>
<dbReference type="HOGENOM" id="CLU_025796_0_0_1"/>
<reference evidence="3 4" key="1">
    <citation type="submission" date="2014-04" db="EMBL/GenBank/DDBJ databases">
        <authorList>
            <consortium name="DOE Joint Genome Institute"/>
            <person name="Kuo A."/>
            <person name="Martino E."/>
            <person name="Perotto S."/>
            <person name="Kohler A."/>
            <person name="Nagy L.G."/>
            <person name="Floudas D."/>
            <person name="Copeland A."/>
            <person name="Barry K.W."/>
            <person name="Cichocki N."/>
            <person name="Veneault-Fourrey C."/>
            <person name="LaButti K."/>
            <person name="Lindquist E.A."/>
            <person name="Lipzen A."/>
            <person name="Lundell T."/>
            <person name="Morin E."/>
            <person name="Murat C."/>
            <person name="Sun H."/>
            <person name="Tunlid A."/>
            <person name="Henrissat B."/>
            <person name="Grigoriev I.V."/>
            <person name="Hibbett D.S."/>
            <person name="Martin F."/>
            <person name="Nordberg H.P."/>
            <person name="Cantor M.N."/>
            <person name="Hua S.X."/>
        </authorList>
    </citation>
    <scope>NUCLEOTIDE SEQUENCE [LARGE SCALE GENOMIC DNA]</scope>
    <source>
        <strain evidence="3 4">Zn</strain>
    </source>
</reference>
<evidence type="ECO:0000256" key="2">
    <source>
        <dbReference type="SAM" id="Phobius"/>
    </source>
</evidence>
<feature type="transmembrane region" description="Helical" evidence="2">
    <location>
        <begin position="544"/>
        <end position="566"/>
    </location>
</feature>
<feature type="compositionally biased region" description="Acidic residues" evidence="1">
    <location>
        <begin position="51"/>
        <end position="82"/>
    </location>
</feature>
<keyword evidence="4" id="KW-1185">Reference proteome</keyword>
<protein>
    <submittedName>
        <fullName evidence="3">Uncharacterized protein</fullName>
    </submittedName>
</protein>
<feature type="compositionally biased region" description="Polar residues" evidence="1">
    <location>
        <begin position="38"/>
        <end position="47"/>
    </location>
</feature>